<sequence length="173" mass="18561">MRLITALSFFILLFFTEIAVANPDKKIAELGLNLSEKGEPTATFVYSVQTGNLLFTAGHVSVTPEGKVIKGKLGKDLTTEQGAEAARMAGVSLLATIKQNLGSLSRVKRLVKVTGMVNSTPDFTQHSQVINGFSDLMVEVFGDNGQHARSAVGMNSLPLNSAVEIEIILEIKE</sequence>
<dbReference type="Pfam" id="PF14588">
    <property type="entry name" value="YjgF_endoribonc"/>
    <property type="match status" value="1"/>
</dbReference>
<dbReference type="PANTHER" id="PTHR43760:SF1">
    <property type="entry name" value="ENDORIBONUCLEASE L-PSP_CHORISMATE MUTASE-LIKE DOMAIN-CONTAINING PROTEIN"/>
    <property type="match status" value="1"/>
</dbReference>
<dbReference type="Gene3D" id="3.30.1330.40">
    <property type="entry name" value="RutC-like"/>
    <property type="match status" value="1"/>
</dbReference>
<evidence type="ECO:0000256" key="1">
    <source>
        <dbReference type="SAM" id="SignalP"/>
    </source>
</evidence>
<reference evidence="3 4" key="1">
    <citation type="submission" date="2020-03" db="EMBL/GenBank/DDBJ databases">
        <title>Alteromonas ponticola sp. nov., isolated from seawater.</title>
        <authorList>
            <person name="Yoon J.-H."/>
            <person name="Kim Y.-O."/>
        </authorList>
    </citation>
    <scope>NUCLEOTIDE SEQUENCE [LARGE SCALE GENOMIC DNA]</scope>
    <source>
        <strain evidence="3 4">MYP5</strain>
    </source>
</reference>
<comment type="caution">
    <text evidence="3">The sequence shown here is derived from an EMBL/GenBank/DDBJ whole genome shotgun (WGS) entry which is preliminary data.</text>
</comment>
<organism evidence="3 4">
    <name type="scientific">Alteromonas ponticola</name>
    <dbReference type="NCBI Taxonomy" id="2720613"/>
    <lineage>
        <taxon>Bacteria</taxon>
        <taxon>Pseudomonadati</taxon>
        <taxon>Pseudomonadota</taxon>
        <taxon>Gammaproteobacteria</taxon>
        <taxon>Alteromonadales</taxon>
        <taxon>Alteromonadaceae</taxon>
        <taxon>Alteromonas/Salinimonas group</taxon>
        <taxon>Alteromonas</taxon>
    </lineage>
</organism>
<evidence type="ECO:0000313" key="3">
    <source>
        <dbReference type="EMBL" id="NMH61177.1"/>
    </source>
</evidence>
<name>A0ABX1R7S6_9ALTE</name>
<dbReference type="InterPro" id="IPR035959">
    <property type="entry name" value="RutC-like_sf"/>
</dbReference>
<evidence type="ECO:0000313" key="4">
    <source>
        <dbReference type="Proteomes" id="UP000709336"/>
    </source>
</evidence>
<dbReference type="EMBL" id="JAATNW010000007">
    <property type="protein sequence ID" value="NMH61177.1"/>
    <property type="molecule type" value="Genomic_DNA"/>
</dbReference>
<dbReference type="CDD" id="cd02199">
    <property type="entry name" value="YjgF_YER057c_UK114_like_1"/>
    <property type="match status" value="1"/>
</dbReference>
<evidence type="ECO:0000259" key="2">
    <source>
        <dbReference type="Pfam" id="PF14588"/>
    </source>
</evidence>
<keyword evidence="1" id="KW-0732">Signal</keyword>
<feature type="chain" id="PRO_5046875994" evidence="1">
    <location>
        <begin position="22"/>
        <end position="173"/>
    </location>
</feature>
<feature type="domain" description="Endoribonuclease L-PSP/chorismate mutase-like" evidence="2">
    <location>
        <begin position="31"/>
        <end position="167"/>
    </location>
</feature>
<dbReference type="RefSeq" id="WP_169211728.1">
    <property type="nucleotide sequence ID" value="NZ_JAATNW010000007.1"/>
</dbReference>
<keyword evidence="4" id="KW-1185">Reference proteome</keyword>
<dbReference type="PANTHER" id="PTHR43760">
    <property type="entry name" value="ENDORIBONUCLEASE-RELATED"/>
    <property type="match status" value="1"/>
</dbReference>
<feature type="signal peptide" evidence="1">
    <location>
        <begin position="1"/>
        <end position="21"/>
    </location>
</feature>
<dbReference type="InterPro" id="IPR013813">
    <property type="entry name" value="Endoribo_LPSP/chorism_mut-like"/>
</dbReference>
<dbReference type="Proteomes" id="UP000709336">
    <property type="component" value="Unassembled WGS sequence"/>
</dbReference>
<accession>A0ABX1R7S6</accession>
<protein>
    <submittedName>
        <fullName evidence="3">RidA family protein</fullName>
    </submittedName>
</protein>
<gene>
    <name evidence="3" type="ORF">HCJ96_14185</name>
</gene>
<proteinExistence type="predicted"/>
<dbReference type="SUPFAM" id="SSF55298">
    <property type="entry name" value="YjgF-like"/>
    <property type="match status" value="1"/>
</dbReference>